<dbReference type="GO" id="GO:0022857">
    <property type="term" value="F:transmembrane transporter activity"/>
    <property type="evidence" value="ECO:0007669"/>
    <property type="project" value="InterPro"/>
</dbReference>
<keyword evidence="7" id="KW-1185">Reference proteome</keyword>
<organism evidence="6 7">
    <name type="scientific">Trinickia violacea</name>
    <dbReference type="NCBI Taxonomy" id="2571746"/>
    <lineage>
        <taxon>Bacteria</taxon>
        <taxon>Pseudomonadati</taxon>
        <taxon>Pseudomonadota</taxon>
        <taxon>Betaproteobacteria</taxon>
        <taxon>Burkholderiales</taxon>
        <taxon>Burkholderiaceae</taxon>
        <taxon>Trinickia</taxon>
    </lineage>
</organism>
<feature type="transmembrane region" description="Helical" evidence="4">
    <location>
        <begin position="323"/>
        <end position="343"/>
    </location>
</feature>
<evidence type="ECO:0000313" key="6">
    <source>
        <dbReference type="EMBL" id="QCP48971.1"/>
    </source>
</evidence>
<keyword evidence="1 4" id="KW-0812">Transmembrane</keyword>
<dbReference type="SUPFAM" id="SSF103473">
    <property type="entry name" value="MFS general substrate transporter"/>
    <property type="match status" value="1"/>
</dbReference>
<gene>
    <name evidence="6" type="ORF">FAZ95_07110</name>
</gene>
<name>A0A4P8IM24_9BURK</name>
<dbReference type="PANTHER" id="PTHR11360:SF284">
    <property type="entry name" value="EG:103B4.3 PROTEIN-RELATED"/>
    <property type="match status" value="1"/>
</dbReference>
<dbReference type="PROSITE" id="PS50850">
    <property type="entry name" value="MFS"/>
    <property type="match status" value="1"/>
</dbReference>
<accession>A0A4P8IM24</accession>
<dbReference type="InterPro" id="IPR036259">
    <property type="entry name" value="MFS_trans_sf"/>
</dbReference>
<feature type="transmembrane region" description="Helical" evidence="4">
    <location>
        <begin position="178"/>
        <end position="202"/>
    </location>
</feature>
<dbReference type="KEGG" id="tvl:FAZ95_07110"/>
<feature type="transmembrane region" description="Helical" evidence="4">
    <location>
        <begin position="390"/>
        <end position="409"/>
    </location>
</feature>
<dbReference type="InterPro" id="IPR020846">
    <property type="entry name" value="MFS_dom"/>
</dbReference>
<dbReference type="InterPro" id="IPR011701">
    <property type="entry name" value="MFS"/>
</dbReference>
<feature type="transmembrane region" description="Helical" evidence="4">
    <location>
        <begin position="299"/>
        <end position="317"/>
    </location>
</feature>
<dbReference type="OrthoDB" id="146345at2"/>
<dbReference type="Pfam" id="PF07690">
    <property type="entry name" value="MFS_1"/>
    <property type="match status" value="1"/>
</dbReference>
<feature type="transmembrane region" description="Helical" evidence="4">
    <location>
        <begin position="152"/>
        <end position="172"/>
    </location>
</feature>
<evidence type="ECO:0000259" key="5">
    <source>
        <dbReference type="PROSITE" id="PS50850"/>
    </source>
</evidence>
<dbReference type="AlphaFoldDB" id="A0A4P8IM24"/>
<proteinExistence type="predicted"/>
<feature type="transmembrane region" description="Helical" evidence="4">
    <location>
        <begin position="93"/>
        <end position="111"/>
    </location>
</feature>
<feature type="transmembrane region" description="Helical" evidence="4">
    <location>
        <begin position="236"/>
        <end position="260"/>
    </location>
</feature>
<keyword evidence="3 4" id="KW-0472">Membrane</keyword>
<dbReference type="Gene3D" id="1.20.1250.20">
    <property type="entry name" value="MFS general substrate transporter like domains"/>
    <property type="match status" value="1"/>
</dbReference>
<evidence type="ECO:0000313" key="7">
    <source>
        <dbReference type="Proteomes" id="UP000298656"/>
    </source>
</evidence>
<feature type="transmembrane region" description="Helical" evidence="4">
    <location>
        <begin position="272"/>
        <end position="292"/>
    </location>
</feature>
<feature type="domain" description="Major facilitator superfamily (MFS) profile" evidence="5">
    <location>
        <begin position="24"/>
        <end position="414"/>
    </location>
</feature>
<evidence type="ECO:0000256" key="1">
    <source>
        <dbReference type="ARBA" id="ARBA00022692"/>
    </source>
</evidence>
<dbReference type="Proteomes" id="UP000298656">
    <property type="component" value="Chromosome 1"/>
</dbReference>
<evidence type="ECO:0000256" key="3">
    <source>
        <dbReference type="ARBA" id="ARBA00023136"/>
    </source>
</evidence>
<dbReference type="CDD" id="cd17355">
    <property type="entry name" value="MFS_YcxA_like"/>
    <property type="match status" value="1"/>
</dbReference>
<evidence type="ECO:0000256" key="4">
    <source>
        <dbReference type="SAM" id="Phobius"/>
    </source>
</evidence>
<dbReference type="EMBL" id="CP040077">
    <property type="protein sequence ID" value="QCP48971.1"/>
    <property type="molecule type" value="Genomic_DNA"/>
</dbReference>
<feature type="transmembrane region" description="Helical" evidence="4">
    <location>
        <begin position="25"/>
        <end position="43"/>
    </location>
</feature>
<feature type="transmembrane region" description="Helical" evidence="4">
    <location>
        <begin position="117"/>
        <end position="140"/>
    </location>
</feature>
<dbReference type="InterPro" id="IPR050327">
    <property type="entry name" value="Proton-linked_MCT"/>
</dbReference>
<sequence length="425" mass="45251">MRRHVPAIRRGDQVSGQHDVWHKRWPLVIAGGVVMGAALGVRHVQGLFLTPVTIDHGWSRETFGLALALQNLLWGVAQPFTGMIADRFGSARVILAGLLVYALGLVVMAYAGTPGVYTLGTGVLVGIGLSGSAFGAVYGALSRLFPAERRSWALGVAGAIGGLGQFCTVPFVQTLMSGIGWVSTLIVLAVVMVVLAPLSAWLRDRPVGPASRLSGEASTQSIGAAIREALSHRGFWLLNFGFFACGFQLAFIAAHMPSYLLDKGLSARNASAALALIALANVIGTYLCGYLGDFLRRKYVLSAIYFIRSAAMAAFFLAPLTPASVYVFSFLMGLIWLGTVPLTNGLVSQVFGVRYIATLFGFVFFGHQLGSFLGVWLGGIVYDATHAYDALWYGAIALGIVAGLLHLPIDDERVARLDHPLAQPA</sequence>
<dbReference type="PANTHER" id="PTHR11360">
    <property type="entry name" value="MONOCARBOXYLATE TRANSPORTER"/>
    <property type="match status" value="1"/>
</dbReference>
<feature type="transmembrane region" description="Helical" evidence="4">
    <location>
        <begin position="63"/>
        <end position="81"/>
    </location>
</feature>
<keyword evidence="2 4" id="KW-1133">Transmembrane helix</keyword>
<protein>
    <submittedName>
        <fullName evidence="6">MFS transporter</fullName>
    </submittedName>
</protein>
<evidence type="ECO:0000256" key="2">
    <source>
        <dbReference type="ARBA" id="ARBA00022989"/>
    </source>
</evidence>
<feature type="transmembrane region" description="Helical" evidence="4">
    <location>
        <begin position="355"/>
        <end position="378"/>
    </location>
</feature>
<reference evidence="6 7" key="1">
    <citation type="submission" date="2019-05" db="EMBL/GenBank/DDBJ databases">
        <title>Burkholderia sp. DHOD12, isolated from subtropical forest soil.</title>
        <authorList>
            <person name="Gao Z.-H."/>
            <person name="Qiu L.-H."/>
        </authorList>
    </citation>
    <scope>NUCLEOTIDE SEQUENCE [LARGE SCALE GENOMIC DNA]</scope>
    <source>
        <strain evidence="6 7">DHOD12</strain>
    </source>
</reference>